<dbReference type="GO" id="GO:0003743">
    <property type="term" value="F:translation initiation factor activity"/>
    <property type="evidence" value="ECO:0007669"/>
    <property type="project" value="InterPro"/>
</dbReference>
<feature type="domain" description="SUI1" evidence="3">
    <location>
        <begin position="36"/>
        <end position="106"/>
    </location>
</feature>
<comment type="caution">
    <text evidence="4">The sequence shown here is derived from an EMBL/GenBank/DDBJ whole genome shotgun (WGS) entry which is preliminary data.</text>
</comment>
<dbReference type="InterPro" id="IPR001950">
    <property type="entry name" value="SUI1"/>
</dbReference>
<evidence type="ECO:0000256" key="1">
    <source>
        <dbReference type="ARBA" id="ARBA00005422"/>
    </source>
</evidence>
<dbReference type="PIRSF" id="PIRSF004499">
    <property type="entry name" value="SUI1_euk"/>
    <property type="match status" value="1"/>
</dbReference>
<dbReference type="InterPro" id="IPR005874">
    <property type="entry name" value="SUI1_euk"/>
</dbReference>
<keyword evidence="2" id="KW-0648">Protein biosynthesis</keyword>
<dbReference type="PROSITE" id="PS50296">
    <property type="entry name" value="SUI1"/>
    <property type="match status" value="1"/>
</dbReference>
<dbReference type="PANTHER" id="PTHR10388">
    <property type="entry name" value="EUKARYOTIC TRANSLATION INITIATION FACTOR SUI1"/>
    <property type="match status" value="1"/>
</dbReference>
<evidence type="ECO:0000259" key="3">
    <source>
        <dbReference type="PROSITE" id="PS50296"/>
    </source>
</evidence>
<dbReference type="Gene3D" id="3.30.780.10">
    <property type="entry name" value="SUI1-like domain"/>
    <property type="match status" value="1"/>
</dbReference>
<proteinExistence type="inferred from homology"/>
<evidence type="ECO:0000313" key="4">
    <source>
        <dbReference type="EMBL" id="KAG2388315.1"/>
    </source>
</evidence>
<name>A0AA88KLV9_NAELO</name>
<keyword evidence="5" id="KW-1185">Reference proteome</keyword>
<evidence type="ECO:0000256" key="2">
    <source>
        <dbReference type="ARBA" id="ARBA00022917"/>
    </source>
</evidence>
<dbReference type="GeneID" id="68092941"/>
<protein>
    <recommendedName>
        <fullName evidence="3">SUI1 domain-containing protein</fullName>
    </recommendedName>
</protein>
<dbReference type="AlphaFoldDB" id="A0AA88KLV9"/>
<dbReference type="InterPro" id="IPR036877">
    <property type="entry name" value="SUI1_dom_sf"/>
</dbReference>
<organism evidence="4 5">
    <name type="scientific">Naegleria lovaniensis</name>
    <name type="common">Amoeba</name>
    <dbReference type="NCBI Taxonomy" id="51637"/>
    <lineage>
        <taxon>Eukaryota</taxon>
        <taxon>Discoba</taxon>
        <taxon>Heterolobosea</taxon>
        <taxon>Tetramitia</taxon>
        <taxon>Eutetramitia</taxon>
        <taxon>Vahlkampfiidae</taxon>
        <taxon>Naegleria</taxon>
    </lineage>
</organism>
<dbReference type="Proteomes" id="UP000816034">
    <property type="component" value="Unassembled WGS sequence"/>
</dbReference>
<evidence type="ECO:0000313" key="5">
    <source>
        <dbReference type="Proteomes" id="UP000816034"/>
    </source>
</evidence>
<sequence length="118" mass="13407">MSGLEIQNFQTFDPFRDSADSNQLSTGTGVSEQQFVHIRVQKRNGRKCVTIVEGLPRNFKFKKFISAVKHKFCCNGTIVEDEKAGKVIQVSGDQRDNISEFLLEEEIVTKENLKIHGF</sequence>
<reference evidence="4 5" key="1">
    <citation type="journal article" date="2018" name="BMC Genomics">
        <title>The genome of Naegleria lovaniensis, the basis for a comparative approach to unravel pathogenicity factors of the human pathogenic amoeba N. fowleri.</title>
        <authorList>
            <person name="Liechti N."/>
            <person name="Schurch N."/>
            <person name="Bruggmann R."/>
            <person name="Wittwer M."/>
        </authorList>
    </citation>
    <scope>NUCLEOTIDE SEQUENCE [LARGE SCALE GENOMIC DNA]</scope>
    <source>
        <strain evidence="4 5">ATCC 30569</strain>
    </source>
</reference>
<dbReference type="SUPFAM" id="SSF55159">
    <property type="entry name" value="eIF1-like"/>
    <property type="match status" value="1"/>
</dbReference>
<dbReference type="RefSeq" id="XP_044552307.1">
    <property type="nucleotide sequence ID" value="XM_044694467.1"/>
</dbReference>
<accession>A0AA88KLV9</accession>
<dbReference type="CDD" id="cd11566">
    <property type="entry name" value="eIF1_SUI1"/>
    <property type="match status" value="1"/>
</dbReference>
<gene>
    <name evidence="4" type="ORF">C9374_000479</name>
</gene>
<comment type="similarity">
    <text evidence="1">Belongs to the SUI1 family.</text>
</comment>
<dbReference type="Pfam" id="PF01253">
    <property type="entry name" value="SUI1"/>
    <property type="match status" value="1"/>
</dbReference>
<dbReference type="EMBL" id="PYSW02000010">
    <property type="protein sequence ID" value="KAG2388315.1"/>
    <property type="molecule type" value="Genomic_DNA"/>
</dbReference>